<dbReference type="PANTHER" id="PTHR31468:SF8">
    <property type="entry name" value="1,3-BETA-GLUCANOSYLTRANSFERASE GAS2"/>
    <property type="match status" value="1"/>
</dbReference>
<evidence type="ECO:0000256" key="7">
    <source>
        <dbReference type="SAM" id="MobiDB-lite"/>
    </source>
</evidence>
<feature type="compositionally biased region" description="Polar residues" evidence="7">
    <location>
        <begin position="552"/>
        <end position="566"/>
    </location>
</feature>
<comment type="similarity">
    <text evidence="2 5">Belongs to the glycosyl hydrolase 72 family.</text>
</comment>
<keyword evidence="3" id="KW-0732">Signal</keyword>
<keyword evidence="10" id="KW-1185">Reference proteome</keyword>
<feature type="region of interest" description="Disordered" evidence="7">
    <location>
        <begin position="370"/>
        <end position="417"/>
    </location>
</feature>
<feature type="compositionally biased region" description="Low complexity" evidence="7">
    <location>
        <begin position="391"/>
        <end position="408"/>
    </location>
</feature>
<dbReference type="GO" id="GO:0071970">
    <property type="term" value="P:fungal-type cell wall (1-&gt;3)-beta-D-glucan biosynthetic process"/>
    <property type="evidence" value="ECO:0007669"/>
    <property type="project" value="TreeGrafter"/>
</dbReference>
<sequence>MAYVRMLATAGFFLNFVLPVISLPTISVIGAKFFDSDGNQFFIKGVVYQLSNSSPYDPLVDTVQCSRDATLMKSLGANTIRVYTVDSTSDHTGCMSVFEDAGIYVLIDLGDPTNSFNRADPKWTDALYDHYTAKIDAFAGFENTLGFFAGNEIINDRDRTSLAPYIKAIALDMKAYRDGMGYRTIPIGYAAADISSLRPALQNYLACGAESIDFFGQHDYSWCGDSSMAASGFNGLYANTSGYNIPIFVAETGCIDPQPRTFGDQVALFGNAMNDRFSGAIVYEWGLHENGYGLVSYAGGAMSGTPTPITGDFSNLKSRWSTLTPTGTPLPSYDIRTVTTTLGCPSSTASIWSVNGEVSLPTLGRAVVNTRSSSSSSRSSTASLTGLPKLSGVKSSATSSSTSPGISDDTSKALVDSSSNSGLSTGAIAGIAVGVVLLIVIAAVIAFLLWLRKKKRQPQVTLDLTPEGLEVGSPPPKHELDSNAILEKFSEQRSKPELPENHSTTFSDGTTQNTGSVPSTIRAFGGIEAFPSTQEADSKTRAAAELATVPATPTSDTATLTKSPTPITRRPVPDAVISASWANAPWHSSPLEESPNAQAAPLLSGTDEEDEMRRLDEEERLLDAKIAESERIRALKDEKAALQAKRAELISAREKGTKS</sequence>
<dbReference type="GO" id="GO:0031505">
    <property type="term" value="P:fungal-type cell wall organization"/>
    <property type="evidence" value="ECO:0007669"/>
    <property type="project" value="TreeGrafter"/>
</dbReference>
<accession>A0A8H7WJZ7</accession>
<comment type="subcellular location">
    <subcellularLocation>
        <location evidence="1 5">Cell membrane</location>
        <topology evidence="1 5">Lipid-anchor</topology>
        <topology evidence="1 5">GPI-anchor</topology>
    </subcellularLocation>
</comment>
<dbReference type="PANTHER" id="PTHR31468">
    <property type="entry name" value="1,3-BETA-GLUCANOSYLTRANSFERASE GAS1"/>
    <property type="match status" value="1"/>
</dbReference>
<dbReference type="InterPro" id="IPR017853">
    <property type="entry name" value="GH"/>
</dbReference>
<evidence type="ECO:0000256" key="8">
    <source>
        <dbReference type="SAM" id="Phobius"/>
    </source>
</evidence>
<dbReference type="Proteomes" id="UP000664132">
    <property type="component" value="Unassembled WGS sequence"/>
</dbReference>
<dbReference type="EC" id="2.4.1.-" evidence="5"/>
<evidence type="ECO:0000313" key="10">
    <source>
        <dbReference type="Proteomes" id="UP000664132"/>
    </source>
</evidence>
<keyword evidence="8" id="KW-0812">Transmembrane</keyword>
<dbReference type="OrthoDB" id="421038at2759"/>
<keyword evidence="6" id="KW-0175">Coiled coil</keyword>
<dbReference type="CDD" id="cd12087">
    <property type="entry name" value="TM_EGFR-like"/>
    <property type="match status" value="1"/>
</dbReference>
<comment type="function">
    <text evidence="5">Splits internally a 1,3-beta-glucan molecule and transfers the newly generated reducing end (the donor) to the non-reducing end of another 1,3-beta-glucan molecule (the acceptor) forming a 1,3-beta linkage, resulting in the elongation of 1,3-beta-glucan chains in the cell wall.</text>
</comment>
<comment type="caution">
    <text evidence="9">The sequence shown here is derived from an EMBL/GenBank/DDBJ whole genome shotgun (WGS) entry which is preliminary data.</text>
</comment>
<dbReference type="InterPro" id="IPR004886">
    <property type="entry name" value="Glucanosyltransferase"/>
</dbReference>
<reference evidence="9" key="1">
    <citation type="submission" date="2021-02" db="EMBL/GenBank/DDBJ databases">
        <title>Genome sequence Cadophora malorum strain M34.</title>
        <authorList>
            <person name="Stefanovic E."/>
            <person name="Vu D."/>
            <person name="Scully C."/>
            <person name="Dijksterhuis J."/>
            <person name="Roader J."/>
            <person name="Houbraken J."/>
        </authorList>
    </citation>
    <scope>NUCLEOTIDE SEQUENCE</scope>
    <source>
        <strain evidence="9">M34</strain>
    </source>
</reference>
<feature type="region of interest" description="Disordered" evidence="7">
    <location>
        <begin position="587"/>
        <end position="612"/>
    </location>
</feature>
<dbReference type="GO" id="GO:0005886">
    <property type="term" value="C:plasma membrane"/>
    <property type="evidence" value="ECO:0007669"/>
    <property type="project" value="UniProtKB-SubCell"/>
</dbReference>
<dbReference type="Pfam" id="PF03198">
    <property type="entry name" value="Glyco_hydro_72"/>
    <property type="match status" value="1"/>
</dbReference>
<evidence type="ECO:0000256" key="5">
    <source>
        <dbReference type="RuleBase" id="RU361209"/>
    </source>
</evidence>
<keyword evidence="4" id="KW-0325">Glycoprotein</keyword>
<dbReference type="GO" id="GO:0098552">
    <property type="term" value="C:side of membrane"/>
    <property type="evidence" value="ECO:0007669"/>
    <property type="project" value="UniProtKB-KW"/>
</dbReference>
<gene>
    <name evidence="9" type="ORF">IFR04_000770</name>
</gene>
<feature type="compositionally biased region" description="Low complexity" evidence="7">
    <location>
        <begin position="371"/>
        <end position="380"/>
    </location>
</feature>
<protein>
    <recommendedName>
        <fullName evidence="5">1,3-beta-glucanosyltransferase</fullName>
        <ecNumber evidence="5">2.4.1.-</ecNumber>
    </recommendedName>
</protein>
<evidence type="ECO:0000256" key="4">
    <source>
        <dbReference type="ARBA" id="ARBA00023180"/>
    </source>
</evidence>
<dbReference type="SUPFAM" id="SSF51445">
    <property type="entry name" value="(Trans)glycosidases"/>
    <property type="match status" value="1"/>
</dbReference>
<feature type="region of interest" description="Disordered" evidence="7">
    <location>
        <begin position="552"/>
        <end position="571"/>
    </location>
</feature>
<evidence type="ECO:0000256" key="1">
    <source>
        <dbReference type="ARBA" id="ARBA00004609"/>
    </source>
</evidence>
<feature type="region of interest" description="Disordered" evidence="7">
    <location>
        <begin position="492"/>
        <end position="515"/>
    </location>
</feature>
<name>A0A8H7WJZ7_9HELO</name>
<keyword evidence="5" id="KW-0336">GPI-anchor</keyword>
<feature type="coiled-coil region" evidence="6">
    <location>
        <begin position="625"/>
        <end position="655"/>
    </location>
</feature>
<evidence type="ECO:0000256" key="2">
    <source>
        <dbReference type="ARBA" id="ARBA00007528"/>
    </source>
</evidence>
<dbReference type="AlphaFoldDB" id="A0A8H7WJZ7"/>
<dbReference type="EMBL" id="JAFJYH010000005">
    <property type="protein sequence ID" value="KAG4426063.1"/>
    <property type="molecule type" value="Genomic_DNA"/>
</dbReference>
<evidence type="ECO:0000256" key="3">
    <source>
        <dbReference type="ARBA" id="ARBA00022729"/>
    </source>
</evidence>
<feature type="compositionally biased region" description="Polar residues" evidence="7">
    <location>
        <begin position="501"/>
        <end position="515"/>
    </location>
</feature>
<proteinExistence type="inferred from homology"/>
<dbReference type="GO" id="GO:0042124">
    <property type="term" value="F:1,3-beta-glucanosyltransferase activity"/>
    <property type="evidence" value="ECO:0007669"/>
    <property type="project" value="TreeGrafter"/>
</dbReference>
<keyword evidence="8" id="KW-1133">Transmembrane helix</keyword>
<organism evidence="9 10">
    <name type="scientific">Cadophora malorum</name>
    <dbReference type="NCBI Taxonomy" id="108018"/>
    <lineage>
        <taxon>Eukaryota</taxon>
        <taxon>Fungi</taxon>
        <taxon>Dikarya</taxon>
        <taxon>Ascomycota</taxon>
        <taxon>Pezizomycotina</taxon>
        <taxon>Leotiomycetes</taxon>
        <taxon>Helotiales</taxon>
        <taxon>Ploettnerulaceae</taxon>
        <taxon>Cadophora</taxon>
    </lineage>
</organism>
<keyword evidence="5 8" id="KW-0472">Membrane</keyword>
<evidence type="ECO:0000256" key="6">
    <source>
        <dbReference type="SAM" id="Coils"/>
    </source>
</evidence>
<keyword evidence="5" id="KW-0449">Lipoprotein</keyword>
<feature type="transmembrane region" description="Helical" evidence="8">
    <location>
        <begin position="427"/>
        <end position="451"/>
    </location>
</feature>
<keyword evidence="5" id="KW-0808">Transferase</keyword>
<dbReference type="Gene3D" id="3.20.20.80">
    <property type="entry name" value="Glycosidases"/>
    <property type="match status" value="1"/>
</dbReference>
<evidence type="ECO:0000313" key="9">
    <source>
        <dbReference type="EMBL" id="KAG4426063.1"/>
    </source>
</evidence>